<evidence type="ECO:0008006" key="3">
    <source>
        <dbReference type="Google" id="ProtNLM"/>
    </source>
</evidence>
<dbReference type="Gene3D" id="2.20.110.10">
    <property type="entry name" value="Histone H3 K4-specific methyltransferase SET7/9 N-terminal domain"/>
    <property type="match status" value="1"/>
</dbReference>
<reference evidence="1 2" key="1">
    <citation type="journal article" date="2009" name="Proc. Natl. Acad. Sci. U.S.A.">
        <title>Giant Marseillevirus highlights the role of amoebae as a melting pot in emergence of chimeric microorganisms.</title>
        <authorList>
            <person name="Boyer M."/>
            <person name="Yutin N."/>
            <person name="Pagnier I."/>
            <person name="Barrassi L."/>
            <person name="Fournous G."/>
            <person name="Espinosa L."/>
            <person name="Robert C."/>
            <person name="Azza S."/>
            <person name="Sun S."/>
            <person name="Rossmann M.G."/>
            <person name="Suzan-Monti M."/>
            <person name="La Scola B."/>
            <person name="Koonin E.V."/>
            <person name="Raoult D."/>
        </authorList>
    </citation>
    <scope>NUCLEOTIDE SEQUENCE [LARGE SCALE GENOMIC DNA]</scope>
    <source>
        <strain evidence="1 2">T19</strain>
    </source>
</reference>
<dbReference type="GeneID" id="8746380"/>
<evidence type="ECO:0000313" key="2">
    <source>
        <dbReference type="Proteomes" id="UP000029780"/>
    </source>
</evidence>
<name>D2XAE7_GBMV</name>
<organismHost>
    <name type="scientific">Acanthamoeba</name>
    <dbReference type="NCBI Taxonomy" id="5754"/>
</organismHost>
<dbReference type="RefSeq" id="YP_003406886.1">
    <property type="nucleotide sequence ID" value="NC_013756.1"/>
</dbReference>
<dbReference type="KEGG" id="vg:8746380"/>
<evidence type="ECO:0000313" key="1">
    <source>
        <dbReference type="EMBL" id="ADB03924.1"/>
    </source>
</evidence>
<keyword evidence="2" id="KW-1185">Reference proteome</keyword>
<dbReference type="Proteomes" id="UP000029780">
    <property type="component" value="Segment"/>
</dbReference>
<dbReference type="EMBL" id="GU071086">
    <property type="protein sequence ID" value="ADB03924.1"/>
    <property type="molecule type" value="Genomic_DNA"/>
</dbReference>
<accession>D2XAE7</accession>
<protein>
    <recommendedName>
        <fullName evidence="3">MORN repeat-containing protein</fullName>
    </recommendedName>
</protein>
<organism evidence="1 2">
    <name type="scientific">Marseillevirus marseillevirus</name>
    <name type="common">GBM</name>
    <dbReference type="NCBI Taxonomy" id="694581"/>
    <lineage>
        <taxon>Viruses</taxon>
        <taxon>Varidnaviria</taxon>
        <taxon>Bamfordvirae</taxon>
        <taxon>Nucleocytoviricota</taxon>
        <taxon>Megaviricetes</taxon>
        <taxon>Pimascovirales</taxon>
        <taxon>Pimascovirales incertae sedis</taxon>
        <taxon>Marseilleviridae</taxon>
        <taxon>Marseillevirus</taxon>
        <taxon>Marseillevirus massiliense</taxon>
    </lineage>
</organism>
<proteinExistence type="predicted"/>
<gene>
    <name evidence="1" type="ORF">MAR_ORF143</name>
</gene>
<dbReference type="SUPFAM" id="SSF82185">
    <property type="entry name" value="Histone H3 K4-specific methyltransferase SET7/9 N-terminal domain"/>
    <property type="match status" value="1"/>
</dbReference>
<sequence>MEEFLHKRELVSLCITTGEFPNKKKYEVFDGEWTKLPDGTKTLHTFKKGKDEIFCEYKGEVPHGKFVWKSGKTMRDGFFRKGLLHGTASSYYGDTLECIYTFSRGKTIDAQFRKPGEFSVVCRNKKKKEFHKLHVSPRGTSCSVKGVTFSEVSVVPYEFSRLVFEYGGEGSTFIPYGPRVQMDSQKGEKRSRVFRQDSEMEETEEKLGKTVMRIYRYE</sequence>